<dbReference type="CDD" id="cd02440">
    <property type="entry name" value="AdoMet_MTases"/>
    <property type="match status" value="1"/>
</dbReference>
<dbReference type="KEGG" id="arac:E0W69_002425"/>
<proteinExistence type="predicted"/>
<organism evidence="1 2">
    <name type="scientific">Rhizosphaericola mali</name>
    <dbReference type="NCBI Taxonomy" id="2545455"/>
    <lineage>
        <taxon>Bacteria</taxon>
        <taxon>Pseudomonadati</taxon>
        <taxon>Bacteroidota</taxon>
        <taxon>Chitinophagia</taxon>
        <taxon>Chitinophagales</taxon>
        <taxon>Chitinophagaceae</taxon>
        <taxon>Rhizosphaericola</taxon>
    </lineage>
</organism>
<accession>A0A5P2FYV9</accession>
<dbReference type="OrthoDB" id="5464618at2"/>
<protein>
    <submittedName>
        <fullName evidence="1">Class I SAM-dependent methyltransferase</fullName>
    </submittedName>
</protein>
<reference evidence="1 2" key="1">
    <citation type="submission" date="2019-09" db="EMBL/GenBank/DDBJ databases">
        <title>Complete genome sequence of Arachidicoccus sp. B3-10 isolated from apple orchard soil.</title>
        <authorList>
            <person name="Kim H.S."/>
            <person name="Han K.-I."/>
            <person name="Suh M.K."/>
            <person name="Lee K.C."/>
            <person name="Eom M.K."/>
            <person name="Kim J.-S."/>
            <person name="Kang S.W."/>
            <person name="Sin Y."/>
            <person name="Lee J.-S."/>
        </authorList>
    </citation>
    <scope>NUCLEOTIDE SEQUENCE [LARGE SCALE GENOMIC DNA]</scope>
    <source>
        <strain evidence="1 2">B3-10</strain>
    </source>
</reference>
<dbReference type="GO" id="GO:0032259">
    <property type="term" value="P:methylation"/>
    <property type="evidence" value="ECO:0007669"/>
    <property type="project" value="UniProtKB-KW"/>
</dbReference>
<keyword evidence="2" id="KW-1185">Reference proteome</keyword>
<name>A0A5P2FYV9_9BACT</name>
<keyword evidence="1" id="KW-0808">Transferase</keyword>
<dbReference type="EMBL" id="CP044016">
    <property type="protein sequence ID" value="QES87568.1"/>
    <property type="molecule type" value="Genomic_DNA"/>
</dbReference>
<dbReference type="Proteomes" id="UP000292424">
    <property type="component" value="Chromosome"/>
</dbReference>
<dbReference type="Pfam" id="PF13578">
    <property type="entry name" value="Methyltransf_24"/>
    <property type="match status" value="1"/>
</dbReference>
<dbReference type="SUPFAM" id="SSF53335">
    <property type="entry name" value="S-adenosyl-L-methionine-dependent methyltransferases"/>
    <property type="match status" value="1"/>
</dbReference>
<dbReference type="InterPro" id="IPR029063">
    <property type="entry name" value="SAM-dependent_MTases_sf"/>
</dbReference>
<evidence type="ECO:0000313" key="2">
    <source>
        <dbReference type="Proteomes" id="UP000292424"/>
    </source>
</evidence>
<dbReference type="GO" id="GO:0008168">
    <property type="term" value="F:methyltransferase activity"/>
    <property type="evidence" value="ECO:0007669"/>
    <property type="project" value="UniProtKB-KW"/>
</dbReference>
<keyword evidence="1" id="KW-0489">Methyltransferase</keyword>
<dbReference type="RefSeq" id="WP_131328451.1">
    <property type="nucleotide sequence ID" value="NZ_CP044016.1"/>
</dbReference>
<gene>
    <name evidence="1" type="ORF">E0W69_002425</name>
</gene>
<dbReference type="Gene3D" id="3.40.50.150">
    <property type="entry name" value="Vaccinia Virus protein VP39"/>
    <property type="match status" value="1"/>
</dbReference>
<sequence>MFSKFELAKKYIAYKLNALNGKGHGTHSPFVYNFIRKVLNDKETYPSFAAIEGLRNCLKKEDTELEIKDFGAGSRVDGNHHRKISNIAKAALKPAKFSQLFYRIINYYQYHQILELGTSLGITTSYLASADPQGKVFTMEGAPSVAKTANRNFEKLQLTNIQIIEGNFDDTLPVFLKQFPSQLDFIFIDGNHRKDPTIHYFNLLLPHIHDHSVIIFDDIHWSQDMEEAWNQIKADPRVKISIDLFFVGLVFFRNENLEKEDFTIRF</sequence>
<evidence type="ECO:0000313" key="1">
    <source>
        <dbReference type="EMBL" id="QES87568.1"/>
    </source>
</evidence>
<dbReference type="AlphaFoldDB" id="A0A5P2FYV9"/>